<dbReference type="EMBL" id="CAJHJT010000001">
    <property type="protein sequence ID" value="CAD6994289.1"/>
    <property type="molecule type" value="Genomic_DNA"/>
</dbReference>
<dbReference type="Proteomes" id="UP000606786">
    <property type="component" value="Unassembled WGS sequence"/>
</dbReference>
<evidence type="ECO:0000313" key="2">
    <source>
        <dbReference type="EMBL" id="CAD6994289.1"/>
    </source>
</evidence>
<evidence type="ECO:0000313" key="3">
    <source>
        <dbReference type="Proteomes" id="UP000606786"/>
    </source>
</evidence>
<protein>
    <submittedName>
        <fullName evidence="2">(Mediterranean fruit fly) hypothetical protein</fullName>
    </submittedName>
</protein>
<feature type="transmembrane region" description="Helical" evidence="1">
    <location>
        <begin position="29"/>
        <end position="48"/>
    </location>
</feature>
<accession>A0A811U601</accession>
<keyword evidence="1" id="KW-1133">Transmembrane helix</keyword>
<dbReference type="AlphaFoldDB" id="A0A811U601"/>
<keyword evidence="1" id="KW-0472">Membrane</keyword>
<evidence type="ECO:0000256" key="1">
    <source>
        <dbReference type="SAM" id="Phobius"/>
    </source>
</evidence>
<gene>
    <name evidence="2" type="ORF">CCAP1982_LOCUS3050</name>
</gene>
<name>A0A811U601_CERCA</name>
<sequence length="62" mass="7564">MRQNEVDSNIDDDENTEKFQKWNRQFNKLGEKLVIIIFLSIVHFYFYYRTLTTPMELSDNLT</sequence>
<organism evidence="2 3">
    <name type="scientific">Ceratitis capitata</name>
    <name type="common">Mediterranean fruit fly</name>
    <name type="synonym">Tephritis capitata</name>
    <dbReference type="NCBI Taxonomy" id="7213"/>
    <lineage>
        <taxon>Eukaryota</taxon>
        <taxon>Metazoa</taxon>
        <taxon>Ecdysozoa</taxon>
        <taxon>Arthropoda</taxon>
        <taxon>Hexapoda</taxon>
        <taxon>Insecta</taxon>
        <taxon>Pterygota</taxon>
        <taxon>Neoptera</taxon>
        <taxon>Endopterygota</taxon>
        <taxon>Diptera</taxon>
        <taxon>Brachycera</taxon>
        <taxon>Muscomorpha</taxon>
        <taxon>Tephritoidea</taxon>
        <taxon>Tephritidae</taxon>
        <taxon>Ceratitis</taxon>
        <taxon>Ceratitis</taxon>
    </lineage>
</organism>
<reference evidence="2" key="1">
    <citation type="submission" date="2020-11" db="EMBL/GenBank/DDBJ databases">
        <authorList>
            <person name="Whitehead M."/>
        </authorList>
    </citation>
    <scope>NUCLEOTIDE SEQUENCE</scope>
    <source>
        <strain evidence="2">EGII</strain>
    </source>
</reference>
<keyword evidence="1" id="KW-0812">Transmembrane</keyword>
<comment type="caution">
    <text evidence="2">The sequence shown here is derived from an EMBL/GenBank/DDBJ whole genome shotgun (WGS) entry which is preliminary data.</text>
</comment>
<proteinExistence type="predicted"/>
<feature type="non-terminal residue" evidence="2">
    <location>
        <position position="62"/>
    </location>
</feature>
<keyword evidence="3" id="KW-1185">Reference proteome</keyword>